<dbReference type="Gene3D" id="1.10.10.60">
    <property type="entry name" value="Homeodomain-like"/>
    <property type="match status" value="1"/>
</dbReference>
<dbReference type="EMBL" id="JAIWYP010000012">
    <property type="protein sequence ID" value="KAH3725662.1"/>
    <property type="molecule type" value="Genomic_DNA"/>
</dbReference>
<sequence>MVIETGSPVKTAARQYGVPHNTLRDEVKERVDLQTVMTGQGPLFSTEEETELVSHVKYMANLGMVSQ</sequence>
<evidence type="ECO:0000313" key="2">
    <source>
        <dbReference type="EMBL" id="KAH3725662.1"/>
    </source>
</evidence>
<reference evidence="2" key="2">
    <citation type="submission" date="2020-11" db="EMBL/GenBank/DDBJ databases">
        <authorList>
            <person name="McCartney M.A."/>
            <person name="Auch B."/>
            <person name="Kono T."/>
            <person name="Mallez S."/>
            <person name="Becker A."/>
            <person name="Gohl D.M."/>
            <person name="Silverstein K.A.T."/>
            <person name="Koren S."/>
            <person name="Bechman K.B."/>
            <person name="Herman A."/>
            <person name="Abrahante J.E."/>
            <person name="Garbe J."/>
        </authorList>
    </citation>
    <scope>NUCLEOTIDE SEQUENCE</scope>
    <source>
        <strain evidence="2">Duluth1</strain>
        <tissue evidence="2">Whole animal</tissue>
    </source>
</reference>
<dbReference type="Pfam" id="PF05225">
    <property type="entry name" value="HTH_psq"/>
    <property type="match status" value="1"/>
</dbReference>
<organism evidence="2 3">
    <name type="scientific">Dreissena polymorpha</name>
    <name type="common">Zebra mussel</name>
    <name type="synonym">Mytilus polymorpha</name>
    <dbReference type="NCBI Taxonomy" id="45954"/>
    <lineage>
        <taxon>Eukaryota</taxon>
        <taxon>Metazoa</taxon>
        <taxon>Spiralia</taxon>
        <taxon>Lophotrochozoa</taxon>
        <taxon>Mollusca</taxon>
        <taxon>Bivalvia</taxon>
        <taxon>Autobranchia</taxon>
        <taxon>Heteroconchia</taxon>
        <taxon>Euheterodonta</taxon>
        <taxon>Imparidentia</taxon>
        <taxon>Neoheterodontei</taxon>
        <taxon>Myida</taxon>
        <taxon>Dreissenoidea</taxon>
        <taxon>Dreissenidae</taxon>
        <taxon>Dreissena</taxon>
    </lineage>
</organism>
<name>A0A9D4CJG7_DREPO</name>
<comment type="caution">
    <text evidence="2">The sequence shown here is derived from an EMBL/GenBank/DDBJ whole genome shotgun (WGS) entry which is preliminary data.</text>
</comment>
<protein>
    <recommendedName>
        <fullName evidence="1">HTH psq-type domain-containing protein</fullName>
    </recommendedName>
</protein>
<dbReference type="AlphaFoldDB" id="A0A9D4CJG7"/>
<dbReference type="Proteomes" id="UP000828390">
    <property type="component" value="Unassembled WGS sequence"/>
</dbReference>
<feature type="domain" description="HTH psq-type" evidence="1">
    <location>
        <begin position="12"/>
        <end position="30"/>
    </location>
</feature>
<reference evidence="2" key="1">
    <citation type="journal article" date="2019" name="bioRxiv">
        <title>The Genome of the Zebra Mussel, Dreissena polymorpha: A Resource for Invasive Species Research.</title>
        <authorList>
            <person name="McCartney M.A."/>
            <person name="Auch B."/>
            <person name="Kono T."/>
            <person name="Mallez S."/>
            <person name="Zhang Y."/>
            <person name="Obille A."/>
            <person name="Becker A."/>
            <person name="Abrahante J.E."/>
            <person name="Garbe J."/>
            <person name="Badalamenti J.P."/>
            <person name="Herman A."/>
            <person name="Mangelson H."/>
            <person name="Liachko I."/>
            <person name="Sullivan S."/>
            <person name="Sone E.D."/>
            <person name="Koren S."/>
            <person name="Silverstein K.A.T."/>
            <person name="Beckman K.B."/>
            <person name="Gohl D.M."/>
        </authorList>
    </citation>
    <scope>NUCLEOTIDE SEQUENCE</scope>
    <source>
        <strain evidence="2">Duluth1</strain>
        <tissue evidence="2">Whole animal</tissue>
    </source>
</reference>
<proteinExistence type="predicted"/>
<dbReference type="InterPro" id="IPR007889">
    <property type="entry name" value="HTH_Psq"/>
</dbReference>
<accession>A0A9D4CJG7</accession>
<evidence type="ECO:0000259" key="1">
    <source>
        <dbReference type="Pfam" id="PF05225"/>
    </source>
</evidence>
<evidence type="ECO:0000313" key="3">
    <source>
        <dbReference type="Proteomes" id="UP000828390"/>
    </source>
</evidence>
<gene>
    <name evidence="2" type="ORF">DPMN_051511</name>
</gene>
<keyword evidence="3" id="KW-1185">Reference proteome</keyword>
<dbReference type="GO" id="GO:0003677">
    <property type="term" value="F:DNA binding"/>
    <property type="evidence" value="ECO:0007669"/>
    <property type="project" value="InterPro"/>
</dbReference>